<evidence type="ECO:0000256" key="1">
    <source>
        <dbReference type="SAM" id="Phobius"/>
    </source>
</evidence>
<dbReference type="InterPro" id="IPR052637">
    <property type="entry name" value="KLHDC3-like"/>
</dbReference>
<dbReference type="Proteomes" id="UP000266861">
    <property type="component" value="Unassembled WGS sequence"/>
</dbReference>
<protein>
    <recommendedName>
        <fullName evidence="5">Galactose oxidase</fullName>
    </recommendedName>
</protein>
<dbReference type="PANTHER" id="PTHR46461">
    <property type="entry name" value="KELCH DOMAIN-CONTAINING PROTEIN 3"/>
    <property type="match status" value="1"/>
</dbReference>
<dbReference type="AlphaFoldDB" id="A0A397IY96"/>
<dbReference type="EMBL" id="PQFF01000158">
    <property type="protein sequence ID" value="RHZ78074.1"/>
    <property type="molecule type" value="Genomic_DNA"/>
</dbReference>
<keyword evidence="1" id="KW-0812">Transmembrane</keyword>
<name>A0A397IY96_9GLOM</name>
<dbReference type="Pfam" id="PF24681">
    <property type="entry name" value="Kelch_KLHDC2_KLHL20_DRC7"/>
    <property type="match status" value="1"/>
</dbReference>
<keyword evidence="2" id="KW-0732">Signal</keyword>
<dbReference type="GO" id="GO:0003682">
    <property type="term" value="F:chromatin binding"/>
    <property type="evidence" value="ECO:0007669"/>
    <property type="project" value="InterPro"/>
</dbReference>
<proteinExistence type="predicted"/>
<feature type="chain" id="PRO_5017210624" description="Galactose oxidase" evidence="2">
    <location>
        <begin position="24"/>
        <end position="430"/>
    </location>
</feature>
<keyword evidence="4" id="KW-1185">Reference proteome</keyword>
<dbReference type="PANTHER" id="PTHR46461:SF2">
    <property type="entry name" value="ATTRACTIN"/>
    <property type="match status" value="1"/>
</dbReference>
<dbReference type="OrthoDB" id="10250130at2759"/>
<dbReference type="GO" id="GO:0005737">
    <property type="term" value="C:cytoplasm"/>
    <property type="evidence" value="ECO:0007669"/>
    <property type="project" value="TreeGrafter"/>
</dbReference>
<gene>
    <name evidence="3" type="ORF">Glove_168g55</name>
</gene>
<dbReference type="InterPro" id="IPR015915">
    <property type="entry name" value="Kelch-typ_b-propeller"/>
</dbReference>
<evidence type="ECO:0000256" key="2">
    <source>
        <dbReference type="SAM" id="SignalP"/>
    </source>
</evidence>
<dbReference type="Gene3D" id="2.120.10.80">
    <property type="entry name" value="Kelch-type beta propeller"/>
    <property type="match status" value="2"/>
</dbReference>
<sequence>MYLPFKLFKSIFCTLLLINSILCYDNYVPSKRFLHNSVIINDKLLILGGYTFNHYEFEIFYLDLSKSFDNFNLTWTLISDEGLPVYVWRSTSVLSLDNSTVYLIGGLMQNKETHEYDYSNLIYTYDCLTSKWSKPVIDGDKVPPRQNIKGVIENSGKIYIFGGHNATNLTSLRGVSFNDMNVLDTFSKTWTNLNISENLPLSCAEYAANILPNGTIIYIGGLERASNDANYTLVNMKKIKLFNTITYKWSQMNATGSYIGPRWYFSSVLTPDGYIIILGGLSYSGGSIDYVGVSPKLARLDTNQNPFIWSIPPNSEVNAPPYIWGHTANLYNDYMIITFGSELGLNNSVSQVYFYNIKSNRWVITFSPPDSKTITTSTPSPAAEKSKSLAIGLGTGIGALLLISCIFIAIFIVRRIRKRSVILQMPGNIG</sequence>
<keyword evidence="1" id="KW-0472">Membrane</keyword>
<evidence type="ECO:0008006" key="5">
    <source>
        <dbReference type="Google" id="ProtNLM"/>
    </source>
</evidence>
<evidence type="ECO:0000313" key="4">
    <source>
        <dbReference type="Proteomes" id="UP000266861"/>
    </source>
</evidence>
<evidence type="ECO:0000313" key="3">
    <source>
        <dbReference type="EMBL" id="RHZ78074.1"/>
    </source>
</evidence>
<comment type="caution">
    <text evidence="3">The sequence shown here is derived from an EMBL/GenBank/DDBJ whole genome shotgun (WGS) entry which is preliminary data.</text>
</comment>
<feature type="signal peptide" evidence="2">
    <location>
        <begin position="1"/>
        <end position="23"/>
    </location>
</feature>
<keyword evidence="1" id="KW-1133">Transmembrane helix</keyword>
<accession>A0A397IY96</accession>
<organism evidence="3 4">
    <name type="scientific">Diversispora epigaea</name>
    <dbReference type="NCBI Taxonomy" id="1348612"/>
    <lineage>
        <taxon>Eukaryota</taxon>
        <taxon>Fungi</taxon>
        <taxon>Fungi incertae sedis</taxon>
        <taxon>Mucoromycota</taxon>
        <taxon>Glomeromycotina</taxon>
        <taxon>Glomeromycetes</taxon>
        <taxon>Diversisporales</taxon>
        <taxon>Diversisporaceae</taxon>
        <taxon>Diversispora</taxon>
    </lineage>
</organism>
<reference evidence="3 4" key="1">
    <citation type="submission" date="2018-08" db="EMBL/GenBank/DDBJ databases">
        <title>Genome and evolution of the arbuscular mycorrhizal fungus Diversispora epigaea (formerly Glomus versiforme) and its bacterial endosymbionts.</title>
        <authorList>
            <person name="Sun X."/>
            <person name="Fei Z."/>
            <person name="Harrison M."/>
        </authorList>
    </citation>
    <scope>NUCLEOTIDE SEQUENCE [LARGE SCALE GENOMIC DNA]</scope>
    <source>
        <strain evidence="3 4">IT104</strain>
    </source>
</reference>
<feature type="transmembrane region" description="Helical" evidence="1">
    <location>
        <begin position="389"/>
        <end position="413"/>
    </location>
</feature>
<dbReference type="SUPFAM" id="SSF117281">
    <property type="entry name" value="Kelch motif"/>
    <property type="match status" value="1"/>
</dbReference>